<dbReference type="Proteomes" id="UP000017559">
    <property type="component" value="Unassembled WGS sequence"/>
</dbReference>
<evidence type="ECO:0000313" key="3">
    <source>
        <dbReference type="Proteomes" id="UP000017559"/>
    </source>
</evidence>
<comment type="caution">
    <text evidence="2">The sequence shown here is derived from an EMBL/GenBank/DDBJ whole genome shotgun (WGS) entry which is preliminary data.</text>
</comment>
<accession>V2X474</accession>
<organism evidence="2 3">
    <name type="scientific">Moniliophthora roreri (strain MCA 2997)</name>
    <name type="common">Cocoa frosty pod rot fungus</name>
    <name type="synonym">Crinipellis roreri</name>
    <dbReference type="NCBI Taxonomy" id="1381753"/>
    <lineage>
        <taxon>Eukaryota</taxon>
        <taxon>Fungi</taxon>
        <taxon>Dikarya</taxon>
        <taxon>Basidiomycota</taxon>
        <taxon>Agaricomycotina</taxon>
        <taxon>Agaricomycetes</taxon>
        <taxon>Agaricomycetidae</taxon>
        <taxon>Agaricales</taxon>
        <taxon>Marasmiineae</taxon>
        <taxon>Marasmiaceae</taxon>
        <taxon>Moniliophthora</taxon>
    </lineage>
</organism>
<feature type="region of interest" description="Disordered" evidence="1">
    <location>
        <begin position="89"/>
        <end position="108"/>
    </location>
</feature>
<keyword evidence="3" id="KW-1185">Reference proteome</keyword>
<name>V2X474_MONRO</name>
<feature type="non-terminal residue" evidence="2">
    <location>
        <position position="1"/>
    </location>
</feature>
<proteinExistence type="predicted"/>
<gene>
    <name evidence="2" type="ORF">Moror_5810</name>
</gene>
<reference evidence="2 3" key="1">
    <citation type="journal article" date="2014" name="BMC Genomics">
        <title>Genome and secretome analysis of the hemibiotrophic fungal pathogen, Moniliophthora roreri, which causes frosty pod rot disease of cacao: mechanisms of the biotrophic and necrotrophic phases.</title>
        <authorList>
            <person name="Meinhardt L.W."/>
            <person name="Costa G.G.L."/>
            <person name="Thomazella D.P.T."/>
            <person name="Teixeira P.J.P.L."/>
            <person name="Carazzolle M.F."/>
            <person name="Schuster S.C."/>
            <person name="Carlson J.E."/>
            <person name="Guiltinan M.J."/>
            <person name="Mieczkowski P."/>
            <person name="Farmer A."/>
            <person name="Ramaraj T."/>
            <person name="Crozier J."/>
            <person name="Davis R.E."/>
            <person name="Shao J."/>
            <person name="Melnick R.L."/>
            <person name="Pereira G.A.G."/>
            <person name="Bailey B.A."/>
        </authorList>
    </citation>
    <scope>NUCLEOTIDE SEQUENCE [LARGE SCALE GENOMIC DNA]</scope>
    <source>
        <strain evidence="2 3">MCA 2997</strain>
    </source>
</reference>
<protein>
    <submittedName>
        <fullName evidence="2">Uncharacterized protein</fullName>
    </submittedName>
</protein>
<dbReference type="AlphaFoldDB" id="V2X474"/>
<dbReference type="EMBL" id="AWSO01000818">
    <property type="protein sequence ID" value="ESK87245.1"/>
    <property type="molecule type" value="Genomic_DNA"/>
</dbReference>
<evidence type="ECO:0000313" key="2">
    <source>
        <dbReference type="EMBL" id="ESK87245.1"/>
    </source>
</evidence>
<evidence type="ECO:0000256" key="1">
    <source>
        <dbReference type="SAM" id="MobiDB-lite"/>
    </source>
</evidence>
<sequence>CSQSLWIPASRMQPSLNSAPRKNVRISLLYAGFDTQRALRGRWTFLRYPWFAIPPRECPALKSHSRNIIISSDVFSRCVQGAPDGDGPMNVPIVPTFPTANVDPPTLS</sequence>
<dbReference type="KEGG" id="mrr:Moror_5810"/>
<dbReference type="HOGENOM" id="CLU_2203275_0_0_1"/>